<evidence type="ECO:0000259" key="2">
    <source>
        <dbReference type="Pfam" id="PF09990"/>
    </source>
</evidence>
<dbReference type="AlphaFoldDB" id="A0A1N6BDJ6"/>
<keyword evidence="1" id="KW-0472">Membrane</keyword>
<keyword evidence="1" id="KW-1133">Transmembrane helix</keyword>
<reference evidence="4" key="1">
    <citation type="submission" date="2016-12" db="EMBL/GenBank/DDBJ databases">
        <authorList>
            <person name="Varghese N."/>
            <person name="Submissions S."/>
        </authorList>
    </citation>
    <scope>NUCLEOTIDE SEQUENCE [LARGE SCALE GENOMIC DNA]</scope>
    <source>
        <strain evidence="4">DSM 45599</strain>
    </source>
</reference>
<gene>
    <name evidence="3" type="ORF">SAMN04489832_7244</name>
</gene>
<feature type="transmembrane region" description="Helical" evidence="1">
    <location>
        <begin position="13"/>
        <end position="35"/>
    </location>
</feature>
<name>A0A1N6BDJ6_9ACTN</name>
<evidence type="ECO:0000313" key="4">
    <source>
        <dbReference type="Proteomes" id="UP000185124"/>
    </source>
</evidence>
<proteinExistence type="predicted"/>
<dbReference type="OrthoDB" id="4350867at2"/>
<dbReference type="InterPro" id="IPR019251">
    <property type="entry name" value="DUF2231_TM"/>
</dbReference>
<keyword evidence="1" id="KW-0812">Transmembrane</keyword>
<evidence type="ECO:0000313" key="3">
    <source>
        <dbReference type="EMBL" id="SIN44401.1"/>
    </source>
</evidence>
<organism evidence="3 4">
    <name type="scientific">Micromonospora cremea</name>
    <dbReference type="NCBI Taxonomy" id="709881"/>
    <lineage>
        <taxon>Bacteria</taxon>
        <taxon>Bacillati</taxon>
        <taxon>Actinomycetota</taxon>
        <taxon>Actinomycetes</taxon>
        <taxon>Micromonosporales</taxon>
        <taxon>Micromonosporaceae</taxon>
        <taxon>Micromonospora</taxon>
    </lineage>
</organism>
<keyword evidence="4" id="KW-1185">Reference proteome</keyword>
<feature type="domain" description="DUF2231" evidence="2">
    <location>
        <begin position="7"/>
        <end position="159"/>
    </location>
</feature>
<protein>
    <recommendedName>
        <fullName evidence="2">DUF2231 domain-containing protein</fullName>
    </recommendedName>
</protein>
<feature type="transmembrane region" description="Helical" evidence="1">
    <location>
        <begin position="96"/>
        <end position="113"/>
    </location>
</feature>
<feature type="transmembrane region" description="Helical" evidence="1">
    <location>
        <begin position="42"/>
        <end position="61"/>
    </location>
</feature>
<sequence>MFEEFQGLPLHPLFVHVPIVFVPLLVIGAAIYALVPRLRRPIGWAVLLLAISAPLSTLLAVESGEALKATLAAKGYPPETLAQVSEHQHNGEMTRSFTFGLGVSTLLLLLLVTSGHPRVVRLPSWVRLLLSAVVLVFCVLTAVYVLRTGDSGSEAVWTGVV</sequence>
<accession>A0A1N6BDJ6</accession>
<dbReference type="Pfam" id="PF09990">
    <property type="entry name" value="DUF2231"/>
    <property type="match status" value="1"/>
</dbReference>
<feature type="transmembrane region" description="Helical" evidence="1">
    <location>
        <begin position="125"/>
        <end position="146"/>
    </location>
</feature>
<dbReference type="EMBL" id="FSQT01000002">
    <property type="protein sequence ID" value="SIN44401.1"/>
    <property type="molecule type" value="Genomic_DNA"/>
</dbReference>
<dbReference type="Proteomes" id="UP000185124">
    <property type="component" value="Unassembled WGS sequence"/>
</dbReference>
<evidence type="ECO:0000256" key="1">
    <source>
        <dbReference type="SAM" id="Phobius"/>
    </source>
</evidence>
<dbReference type="RefSeq" id="WP_074318681.1">
    <property type="nucleotide sequence ID" value="NZ_FSQT01000002.1"/>
</dbReference>
<dbReference type="STRING" id="709881.SAMN04489832_7244"/>